<evidence type="ECO:0000313" key="2">
    <source>
        <dbReference type="EMBL" id="CAF2792467.1"/>
    </source>
</evidence>
<dbReference type="Proteomes" id="UP000675881">
    <property type="component" value="Chromosome 10"/>
</dbReference>
<keyword evidence="3" id="KW-1185">Reference proteome</keyword>
<gene>
    <name evidence="2" type="ORF">LSAA_2358</name>
</gene>
<evidence type="ECO:0000313" key="3">
    <source>
        <dbReference type="Proteomes" id="UP000675881"/>
    </source>
</evidence>
<dbReference type="EMBL" id="HG994589">
    <property type="protein sequence ID" value="CAF2792467.1"/>
    <property type="molecule type" value="Genomic_DNA"/>
</dbReference>
<reference evidence="2" key="1">
    <citation type="submission" date="2021-02" db="EMBL/GenBank/DDBJ databases">
        <authorList>
            <person name="Bekaert M."/>
        </authorList>
    </citation>
    <scope>NUCLEOTIDE SEQUENCE</scope>
    <source>
        <strain evidence="2">IoA-00</strain>
    </source>
</reference>
<feature type="compositionally biased region" description="Low complexity" evidence="1">
    <location>
        <begin position="109"/>
        <end position="124"/>
    </location>
</feature>
<feature type="region of interest" description="Disordered" evidence="1">
    <location>
        <begin position="63"/>
        <end position="124"/>
    </location>
</feature>
<name>A0A7R8CE42_LEPSM</name>
<evidence type="ECO:0000256" key="1">
    <source>
        <dbReference type="SAM" id="MobiDB-lite"/>
    </source>
</evidence>
<protein>
    <submittedName>
        <fullName evidence="2">(salmon louse) hypothetical protein</fullName>
    </submittedName>
</protein>
<sequence length="231" mass="26599">MRVLGRWSYRKSIKTDLKVGHDRWEERGEVASSFEPRGIFQSLKSFSSVPRSGSLFRPCLKERLRSAKSSKENQPPSKIRSRRPSEREDESSLSAAMPHDSQRRNPVLSSSSSSSSQDSQCQNSCNRNTKVMILVRRTYYVEESVRKEEEVRQQPYSYKIRIQKPHPESSVRTPSPVIAAATRETPRLCYRKWANNLNRSRKQYCSSLHHRHLISSSTVSSSPMTIHPAFS</sequence>
<organism evidence="2 3">
    <name type="scientific">Lepeophtheirus salmonis</name>
    <name type="common">Salmon louse</name>
    <name type="synonym">Caligus salmonis</name>
    <dbReference type="NCBI Taxonomy" id="72036"/>
    <lineage>
        <taxon>Eukaryota</taxon>
        <taxon>Metazoa</taxon>
        <taxon>Ecdysozoa</taxon>
        <taxon>Arthropoda</taxon>
        <taxon>Crustacea</taxon>
        <taxon>Multicrustacea</taxon>
        <taxon>Hexanauplia</taxon>
        <taxon>Copepoda</taxon>
        <taxon>Siphonostomatoida</taxon>
        <taxon>Caligidae</taxon>
        <taxon>Lepeophtheirus</taxon>
    </lineage>
</organism>
<accession>A0A7R8CE42</accession>
<proteinExistence type="predicted"/>
<dbReference type="AlphaFoldDB" id="A0A7R8CE42"/>